<dbReference type="OrthoDB" id="10070999at2759"/>
<reference evidence="6" key="1">
    <citation type="submission" date="2017-02" db="UniProtKB">
        <authorList>
            <consortium name="WormBaseParasite"/>
        </authorList>
    </citation>
    <scope>IDENTIFICATION</scope>
</reference>
<dbReference type="Gene3D" id="2.30.42.10">
    <property type="match status" value="1"/>
</dbReference>
<dbReference type="STRING" id="102285.A0A0R3T6F9"/>
<dbReference type="GO" id="GO:0016324">
    <property type="term" value="C:apical plasma membrane"/>
    <property type="evidence" value="ECO:0007669"/>
    <property type="project" value="TreeGrafter"/>
</dbReference>
<dbReference type="InterPro" id="IPR036034">
    <property type="entry name" value="PDZ_sf"/>
</dbReference>
<dbReference type="InterPro" id="IPR051067">
    <property type="entry name" value="NHER"/>
</dbReference>
<evidence type="ECO:0000313" key="5">
    <source>
        <dbReference type="Proteomes" id="UP000278807"/>
    </source>
</evidence>
<evidence type="ECO:0000256" key="1">
    <source>
        <dbReference type="ARBA" id="ARBA00022737"/>
    </source>
</evidence>
<proteinExistence type="predicted"/>
<dbReference type="Proteomes" id="UP000278807">
    <property type="component" value="Unassembled WGS sequence"/>
</dbReference>
<feature type="region of interest" description="Disordered" evidence="2">
    <location>
        <begin position="56"/>
        <end position="187"/>
    </location>
</feature>
<feature type="domain" description="PDZ" evidence="3">
    <location>
        <begin position="190"/>
        <end position="278"/>
    </location>
</feature>
<dbReference type="GO" id="GO:0072659">
    <property type="term" value="P:protein localization to plasma membrane"/>
    <property type="evidence" value="ECO:0007669"/>
    <property type="project" value="TreeGrafter"/>
</dbReference>
<feature type="compositionally biased region" description="Polar residues" evidence="2">
    <location>
        <begin position="111"/>
        <end position="121"/>
    </location>
</feature>
<reference evidence="4 5" key="2">
    <citation type="submission" date="2018-11" db="EMBL/GenBank/DDBJ databases">
        <authorList>
            <consortium name="Pathogen Informatics"/>
        </authorList>
    </citation>
    <scope>NUCLEOTIDE SEQUENCE [LARGE SCALE GENOMIC DNA]</scope>
</reference>
<feature type="region of interest" description="Disordered" evidence="2">
    <location>
        <begin position="1"/>
        <end position="41"/>
    </location>
</feature>
<dbReference type="EMBL" id="UZAE01001338">
    <property type="protein sequence ID" value="VDN98505.1"/>
    <property type="molecule type" value="Genomic_DNA"/>
</dbReference>
<dbReference type="WBParaSite" id="HNAJ_0000264701-mRNA-1">
    <property type="protein sequence ID" value="HNAJ_0000264701-mRNA-1"/>
    <property type="gene ID" value="HNAJ_0000264701"/>
</dbReference>
<evidence type="ECO:0000256" key="2">
    <source>
        <dbReference type="SAM" id="MobiDB-lite"/>
    </source>
</evidence>
<feature type="compositionally biased region" description="Basic and acidic residues" evidence="2">
    <location>
        <begin position="16"/>
        <end position="31"/>
    </location>
</feature>
<feature type="compositionally biased region" description="Basic and acidic residues" evidence="2">
    <location>
        <begin position="69"/>
        <end position="83"/>
    </location>
</feature>
<name>A0A0R3T6F9_RODNA</name>
<dbReference type="GO" id="GO:0043495">
    <property type="term" value="F:protein-membrane adaptor activity"/>
    <property type="evidence" value="ECO:0007669"/>
    <property type="project" value="TreeGrafter"/>
</dbReference>
<keyword evidence="1" id="KW-0677">Repeat</keyword>
<sequence length="604" mass="64869">MIKHDTEGSDNSSTSKTEELTGRKRNSEETSRPPSPSSASVAISVHDNLALVDVDVLGSNSNALITKKRSLEECSKNEPRPSIDDDENSYQKAKRQSPTLSPPPSADNRPSESINPPQHYTQVPVPSIKRDSKPSKLSIPCRRKAASPGRSSLVPGTIVSQTTTKSSSSSICNIPSRKTTENLSPPGSRIITIKRGPHGYGFILRAKDVFYGNSSDYTLHHIVENVDRKGPAYAAGLRANDLILRVNGREVVGRLHTDIVQMICSSPSSLRLVVTTFAQSNIKSDGKWRVRGRLVSRASRRLKTPLTVKTTAAAKAAVSSGEESGLESVSGAGSGGLCRRWLKHSASTRLPVCPSTSSSSGIPSPGLAPMVTERRQRHRNAIDTSKSNVIAASPPTVTSIQKSTGSPLDEYSRHHSNSFSISGKRTEAAHVSSRFHPQPRRSTETPLFRQLSERNRCAARCQVTSLDTHTAAFSCSPISISTSSGGMNVEGGESGSGACSPQLIYRPTFGEAERGGATTRPTLCVTPPASSPMSTLTPTHIPAPSTIQHQPSTSSPSIRSSEESSSEQVRLRRRRRQSFSNNSVQSPADPDHIKPSSTYGPTDM</sequence>
<evidence type="ECO:0000313" key="6">
    <source>
        <dbReference type="WBParaSite" id="HNAJ_0000264701-mRNA-1"/>
    </source>
</evidence>
<feature type="compositionally biased region" description="Polar residues" evidence="2">
    <location>
        <begin position="397"/>
        <end position="406"/>
    </location>
</feature>
<organism evidence="6">
    <name type="scientific">Rodentolepis nana</name>
    <name type="common">Dwarf tapeworm</name>
    <name type="synonym">Hymenolepis nana</name>
    <dbReference type="NCBI Taxonomy" id="102285"/>
    <lineage>
        <taxon>Eukaryota</taxon>
        <taxon>Metazoa</taxon>
        <taxon>Spiralia</taxon>
        <taxon>Lophotrochozoa</taxon>
        <taxon>Platyhelminthes</taxon>
        <taxon>Cestoda</taxon>
        <taxon>Eucestoda</taxon>
        <taxon>Cyclophyllidea</taxon>
        <taxon>Hymenolepididae</taxon>
        <taxon>Rodentolepis</taxon>
    </lineage>
</organism>
<feature type="compositionally biased region" description="Low complexity" evidence="2">
    <location>
        <begin position="160"/>
        <end position="170"/>
    </location>
</feature>
<gene>
    <name evidence="4" type="ORF">HNAJ_LOCUS2646</name>
</gene>
<feature type="compositionally biased region" description="Polar residues" evidence="2">
    <location>
        <begin position="595"/>
        <end position="604"/>
    </location>
</feature>
<protein>
    <submittedName>
        <fullName evidence="6">PDZ domain-containing protein</fullName>
    </submittedName>
</protein>
<dbReference type="SMART" id="SM00228">
    <property type="entry name" value="PDZ"/>
    <property type="match status" value="1"/>
</dbReference>
<dbReference type="PANTHER" id="PTHR14191">
    <property type="entry name" value="PDZ DOMAIN CONTAINING PROTEIN"/>
    <property type="match status" value="1"/>
</dbReference>
<dbReference type="Pfam" id="PF00595">
    <property type="entry name" value="PDZ"/>
    <property type="match status" value="1"/>
</dbReference>
<dbReference type="PROSITE" id="PS50106">
    <property type="entry name" value="PDZ"/>
    <property type="match status" value="1"/>
</dbReference>
<evidence type="ECO:0000259" key="3">
    <source>
        <dbReference type="PROSITE" id="PS50106"/>
    </source>
</evidence>
<keyword evidence="5" id="KW-1185">Reference proteome</keyword>
<dbReference type="InterPro" id="IPR001478">
    <property type="entry name" value="PDZ"/>
</dbReference>
<feature type="region of interest" description="Disordered" evidence="2">
    <location>
        <begin position="512"/>
        <end position="604"/>
    </location>
</feature>
<feature type="compositionally biased region" description="Polar residues" evidence="2">
    <location>
        <begin position="171"/>
        <end position="185"/>
    </location>
</feature>
<dbReference type="SUPFAM" id="SSF50156">
    <property type="entry name" value="PDZ domain-like"/>
    <property type="match status" value="1"/>
</dbReference>
<feature type="region of interest" description="Disordered" evidence="2">
    <location>
        <begin position="397"/>
        <end position="425"/>
    </location>
</feature>
<evidence type="ECO:0000313" key="4">
    <source>
        <dbReference type="EMBL" id="VDN98505.1"/>
    </source>
</evidence>
<dbReference type="AlphaFoldDB" id="A0A0R3T6F9"/>
<accession>A0A0R3T6F9</accession>
<dbReference type="GO" id="GO:0005102">
    <property type="term" value="F:signaling receptor binding"/>
    <property type="evidence" value="ECO:0007669"/>
    <property type="project" value="TreeGrafter"/>
</dbReference>
<dbReference type="PANTHER" id="PTHR14191:SF27">
    <property type="entry name" value="MICROTUBULE ASSOCIATED SERINE_THREONINE KINASE FAMILY MEMBER 4"/>
    <property type="match status" value="1"/>
</dbReference>